<dbReference type="Gene3D" id="3.90.320.10">
    <property type="match status" value="1"/>
</dbReference>
<name>A0A0F9MAT5_9ZZZZ</name>
<dbReference type="AlphaFoldDB" id="A0A0F9MAT5"/>
<sequence>MSEIITKEFRILDKTITVHFSEDNHAEKYFDFEGFESEWHKRKLGEYHLTKLLSCIREYWYWFKYDRQFTLGQKGIFLIGKIFHKHIQDYLEKTLGFVIIECPCEDEVEDGISILFKIDIAQIRSKEISDIKTTRYMPIIGDLSVKKFEEKFGKYILQVLAQIYFVNNTYFKLDPMETIKILYIDKADLYTKEIWLDYDEDLAEFFYLKIRERAKYLHEHLLTDVIPVHSDPSKHCLYCAFVDLCAEGTEIKNSLTVPVNFESNSYIEKFAKMSQTKKPYWKYDDEKKEWIKTKGFLDFLTNDLNYTAKQIEEL</sequence>
<protein>
    <recommendedName>
        <fullName evidence="2">PD-(D/E)XK endonuclease-like domain-containing protein</fullName>
    </recommendedName>
</protein>
<proteinExistence type="predicted"/>
<accession>A0A0F9MAT5</accession>
<reference evidence="1" key="1">
    <citation type="journal article" date="2015" name="Nature">
        <title>Complex archaea that bridge the gap between prokaryotes and eukaryotes.</title>
        <authorList>
            <person name="Spang A."/>
            <person name="Saw J.H."/>
            <person name="Jorgensen S.L."/>
            <person name="Zaremba-Niedzwiedzka K."/>
            <person name="Martijn J."/>
            <person name="Lind A.E."/>
            <person name="van Eijk R."/>
            <person name="Schleper C."/>
            <person name="Guy L."/>
            <person name="Ettema T.J."/>
        </authorList>
    </citation>
    <scope>NUCLEOTIDE SEQUENCE</scope>
</reference>
<evidence type="ECO:0008006" key="2">
    <source>
        <dbReference type="Google" id="ProtNLM"/>
    </source>
</evidence>
<gene>
    <name evidence="1" type="ORF">LCGC14_1096570</name>
</gene>
<comment type="caution">
    <text evidence="1">The sequence shown here is derived from an EMBL/GenBank/DDBJ whole genome shotgun (WGS) entry which is preliminary data.</text>
</comment>
<dbReference type="EMBL" id="LAZR01004909">
    <property type="protein sequence ID" value="KKN04530.1"/>
    <property type="molecule type" value="Genomic_DNA"/>
</dbReference>
<dbReference type="InterPro" id="IPR011604">
    <property type="entry name" value="PDDEXK-like_dom_sf"/>
</dbReference>
<organism evidence="1">
    <name type="scientific">marine sediment metagenome</name>
    <dbReference type="NCBI Taxonomy" id="412755"/>
    <lineage>
        <taxon>unclassified sequences</taxon>
        <taxon>metagenomes</taxon>
        <taxon>ecological metagenomes</taxon>
    </lineage>
</organism>
<evidence type="ECO:0000313" key="1">
    <source>
        <dbReference type="EMBL" id="KKN04530.1"/>
    </source>
</evidence>